<evidence type="ECO:0000259" key="5">
    <source>
        <dbReference type="PROSITE" id="PS50937"/>
    </source>
</evidence>
<gene>
    <name evidence="6" type="ORF">CJD36_001780</name>
</gene>
<dbReference type="Gene3D" id="1.10.1240.10">
    <property type="entry name" value="Methionine synthase domain"/>
    <property type="match status" value="1"/>
</dbReference>
<dbReference type="Pfam" id="PF02607">
    <property type="entry name" value="B12-binding_2"/>
    <property type="match status" value="1"/>
</dbReference>
<dbReference type="AlphaFoldDB" id="A0A2S7T0M0"/>
<dbReference type="InterPro" id="IPR000551">
    <property type="entry name" value="MerR-type_HTH_dom"/>
</dbReference>
<dbReference type="SUPFAM" id="SSF52242">
    <property type="entry name" value="Cobalamin (vitamin B12)-binding domain"/>
    <property type="match status" value="1"/>
</dbReference>
<evidence type="ECO:0000256" key="4">
    <source>
        <dbReference type="ARBA" id="ARBA00023163"/>
    </source>
</evidence>
<dbReference type="InterPro" id="IPR009061">
    <property type="entry name" value="DNA-bd_dom_put_sf"/>
</dbReference>
<evidence type="ECO:0000256" key="2">
    <source>
        <dbReference type="ARBA" id="ARBA00023015"/>
    </source>
</evidence>
<evidence type="ECO:0000256" key="1">
    <source>
        <dbReference type="ARBA" id="ARBA00022491"/>
    </source>
</evidence>
<dbReference type="SUPFAM" id="SSF46955">
    <property type="entry name" value="Putative DNA-binding domain"/>
    <property type="match status" value="1"/>
</dbReference>
<proteinExistence type="predicted"/>
<dbReference type="InterPro" id="IPR036594">
    <property type="entry name" value="Meth_synthase_dom"/>
</dbReference>
<dbReference type="Proteomes" id="UP000239872">
    <property type="component" value="Unassembled WGS sequence"/>
</dbReference>
<dbReference type="InterPro" id="IPR036724">
    <property type="entry name" value="Cobalamin-bd_sf"/>
</dbReference>
<keyword evidence="7" id="KW-1185">Reference proteome</keyword>
<sequence>MRFVENTLKILVQYRINDLERLTGVKAHTIRIWEKRYNLISPSRSTTNRRFYSDTQLLKLMNVSTLLEHGHKISHLAAMTDEELVDQLDQLHKFPSGSTVCAAYIHDLTTAMVGFNEQAFTETFAAATTELGFFDGMMNVFYPFLRKAGLLWRTDKAVPIQEHFATCIIRNKIVIATETLPLAAPDAAKYMLFLPPNEWHEVALLFANYIIRSKGYATIYLGQSVPYEDIDVAIETANPEYIFTFFITPKPVEEIAVEILHLGTNYPNSKILISGDGTMLNQISITTDNVAYLKNVDELLGIL</sequence>
<dbReference type="GO" id="GO:0031419">
    <property type="term" value="F:cobalamin binding"/>
    <property type="evidence" value="ECO:0007669"/>
    <property type="project" value="InterPro"/>
</dbReference>
<evidence type="ECO:0000313" key="6">
    <source>
        <dbReference type="EMBL" id="PQJ12504.1"/>
    </source>
</evidence>
<dbReference type="CDD" id="cd01104">
    <property type="entry name" value="HTH_MlrA-CarA"/>
    <property type="match status" value="1"/>
</dbReference>
<keyword evidence="3" id="KW-0238">DNA-binding</keyword>
<organism evidence="6 7">
    <name type="scientific">Flavipsychrobacter stenotrophus</name>
    <dbReference type="NCBI Taxonomy" id="2077091"/>
    <lineage>
        <taxon>Bacteria</taxon>
        <taxon>Pseudomonadati</taxon>
        <taxon>Bacteroidota</taxon>
        <taxon>Chitinophagia</taxon>
        <taxon>Chitinophagales</taxon>
        <taxon>Chitinophagaceae</taxon>
        <taxon>Flavipsychrobacter</taxon>
    </lineage>
</organism>
<dbReference type="SMART" id="SM00422">
    <property type="entry name" value="HTH_MERR"/>
    <property type="match status" value="1"/>
</dbReference>
<dbReference type="Pfam" id="PF13411">
    <property type="entry name" value="MerR_1"/>
    <property type="match status" value="1"/>
</dbReference>
<dbReference type="EMBL" id="PPSL01000001">
    <property type="protein sequence ID" value="PQJ12504.1"/>
    <property type="molecule type" value="Genomic_DNA"/>
</dbReference>
<dbReference type="PANTHER" id="PTHR30204">
    <property type="entry name" value="REDOX-CYCLING DRUG-SENSING TRANSCRIPTIONAL ACTIVATOR SOXR"/>
    <property type="match status" value="1"/>
</dbReference>
<feature type="domain" description="HTH merR-type" evidence="5">
    <location>
        <begin position="13"/>
        <end position="82"/>
    </location>
</feature>
<dbReference type="Gene3D" id="3.40.50.280">
    <property type="entry name" value="Cobalamin-binding domain"/>
    <property type="match status" value="1"/>
</dbReference>
<comment type="caution">
    <text evidence="6">The sequence shown here is derived from an EMBL/GenBank/DDBJ whole genome shotgun (WGS) entry which is preliminary data.</text>
</comment>
<evidence type="ECO:0000256" key="3">
    <source>
        <dbReference type="ARBA" id="ARBA00023125"/>
    </source>
</evidence>
<dbReference type="InterPro" id="IPR003759">
    <property type="entry name" value="Cbl-bd_cap"/>
</dbReference>
<accession>A0A2S7T0M0</accession>
<dbReference type="GO" id="GO:0003677">
    <property type="term" value="F:DNA binding"/>
    <property type="evidence" value="ECO:0007669"/>
    <property type="project" value="UniProtKB-KW"/>
</dbReference>
<keyword evidence="4" id="KW-0804">Transcription</keyword>
<evidence type="ECO:0000313" key="7">
    <source>
        <dbReference type="Proteomes" id="UP000239872"/>
    </source>
</evidence>
<name>A0A2S7T0M0_9BACT</name>
<keyword evidence="1" id="KW-0678">Repressor</keyword>
<protein>
    <submittedName>
        <fullName evidence="6">MerR family transcriptional regulator</fullName>
    </submittedName>
</protein>
<dbReference type="PANTHER" id="PTHR30204:SF69">
    <property type="entry name" value="MERR-FAMILY TRANSCRIPTIONAL REGULATOR"/>
    <property type="match status" value="1"/>
</dbReference>
<reference evidence="6 7" key="1">
    <citation type="submission" date="2018-01" db="EMBL/GenBank/DDBJ databases">
        <title>A novel member of the phylum Bacteroidetes isolated from glacier ice.</title>
        <authorList>
            <person name="Liu Q."/>
            <person name="Xin Y.-H."/>
        </authorList>
    </citation>
    <scope>NUCLEOTIDE SEQUENCE [LARGE SCALE GENOMIC DNA]</scope>
    <source>
        <strain evidence="6 7">RB1R16</strain>
    </source>
</reference>
<dbReference type="Gene3D" id="1.10.1660.10">
    <property type="match status" value="1"/>
</dbReference>
<dbReference type="GO" id="GO:0046872">
    <property type="term" value="F:metal ion binding"/>
    <property type="evidence" value="ECO:0007669"/>
    <property type="project" value="InterPro"/>
</dbReference>
<dbReference type="PROSITE" id="PS50937">
    <property type="entry name" value="HTH_MERR_2"/>
    <property type="match status" value="1"/>
</dbReference>
<keyword evidence="2" id="KW-0805">Transcription regulation</keyword>
<dbReference type="GO" id="GO:0003700">
    <property type="term" value="F:DNA-binding transcription factor activity"/>
    <property type="evidence" value="ECO:0007669"/>
    <property type="project" value="InterPro"/>
</dbReference>
<dbReference type="InterPro" id="IPR047057">
    <property type="entry name" value="MerR_fam"/>
</dbReference>